<organism evidence="2">
    <name type="scientific">uncultured Sanguibacter sp</name>
    <dbReference type="NCBI Taxonomy" id="435288"/>
    <lineage>
        <taxon>Bacteria</taxon>
        <taxon>Bacillati</taxon>
        <taxon>Actinomycetota</taxon>
        <taxon>Actinomycetes</taxon>
        <taxon>Micrococcales</taxon>
        <taxon>Sanguibacteraceae</taxon>
        <taxon>Sanguibacter</taxon>
        <taxon>environmental samples</taxon>
    </lineage>
</organism>
<accession>A0A060CBR3</accession>
<feature type="non-terminal residue" evidence="2">
    <location>
        <position position="145"/>
    </location>
</feature>
<feature type="non-terminal residue" evidence="2">
    <location>
        <position position="1"/>
    </location>
</feature>
<sequence>SAPASSRVLHLRRGGTSVVVEVPPLGLPSVLHWGEDLGTLGEDDLRALALAQVPARTTGTADVPARLSLVPLQSEGWTGTPGLVATHADGTGQFPSFTTTAVEILEERGTAGAPSSLRLRAHDDEGGLLLTLELRLEVSGAPAPA</sequence>
<dbReference type="AlphaFoldDB" id="A0A060CBR3"/>
<protein>
    <submittedName>
        <fullName evidence="2">CAZy families GH36 protein</fullName>
    </submittedName>
</protein>
<feature type="domain" description="Glycosyl hydrolase family 36 N-terminal" evidence="1">
    <location>
        <begin position="26"/>
        <end position="137"/>
    </location>
</feature>
<proteinExistence type="predicted"/>
<name>A0A060CBR3_9MICO</name>
<dbReference type="EMBL" id="KF125337">
    <property type="protein sequence ID" value="AIA92664.1"/>
    <property type="molecule type" value="Genomic_DNA"/>
</dbReference>
<reference evidence="2" key="1">
    <citation type="journal article" date="2013" name="Environ. Microbiol.">
        <title>Seasonally variable intestinal metagenomes of the red palm weevil (Rhynchophorus ferrugineus).</title>
        <authorList>
            <person name="Jia S."/>
            <person name="Zhang X."/>
            <person name="Zhang G."/>
            <person name="Yin A."/>
            <person name="Zhang S."/>
            <person name="Li F."/>
            <person name="Wang L."/>
            <person name="Zhao D."/>
            <person name="Yun Q."/>
            <person name="Tala"/>
            <person name="Wang J."/>
            <person name="Sun G."/>
            <person name="Baabdullah M."/>
            <person name="Yu X."/>
            <person name="Hu S."/>
            <person name="Al-Mssallem I.S."/>
            <person name="Yu J."/>
        </authorList>
    </citation>
    <scope>NUCLEOTIDE SEQUENCE</scope>
</reference>
<evidence type="ECO:0000259" key="1">
    <source>
        <dbReference type="Pfam" id="PF16875"/>
    </source>
</evidence>
<dbReference type="InterPro" id="IPR038417">
    <property type="entry name" value="Alpga-gal_N_sf"/>
</dbReference>
<evidence type="ECO:0000313" key="2">
    <source>
        <dbReference type="EMBL" id="AIA92664.1"/>
    </source>
</evidence>
<dbReference type="InterPro" id="IPR031704">
    <property type="entry name" value="Glyco_hydro_36_N"/>
</dbReference>
<dbReference type="Pfam" id="PF16875">
    <property type="entry name" value="Glyco_hydro_36N"/>
    <property type="match status" value="1"/>
</dbReference>
<dbReference type="Gene3D" id="2.70.98.60">
    <property type="entry name" value="alpha-galactosidase from lactobacil brevis"/>
    <property type="match status" value="1"/>
</dbReference>